<keyword evidence="4" id="KW-0677">Repeat</keyword>
<evidence type="ECO:0000256" key="1">
    <source>
        <dbReference type="ARBA" id="ARBA00004496"/>
    </source>
</evidence>
<dbReference type="GO" id="GO:0097014">
    <property type="term" value="C:ciliary plasm"/>
    <property type="evidence" value="ECO:0007669"/>
    <property type="project" value="TreeGrafter"/>
</dbReference>
<dbReference type="InterPro" id="IPR015943">
    <property type="entry name" value="WD40/YVTN_repeat-like_dom_sf"/>
</dbReference>
<gene>
    <name evidence="6" type="primary">LOC108672946</name>
</gene>
<proteinExistence type="predicted"/>
<dbReference type="Proteomes" id="UP000694843">
    <property type="component" value="Unplaced"/>
</dbReference>
<evidence type="ECO:0000256" key="3">
    <source>
        <dbReference type="ARBA" id="ARBA00022574"/>
    </source>
</evidence>
<keyword evidence="2" id="KW-0963">Cytoplasm</keyword>
<dbReference type="SMART" id="SM00320">
    <property type="entry name" value="WD40"/>
    <property type="match status" value="5"/>
</dbReference>
<dbReference type="OMA" id="SYVCAWN"/>
<dbReference type="KEGG" id="hazt:108672946"/>
<dbReference type="Gene3D" id="2.130.10.10">
    <property type="entry name" value="YVTN repeat-like/Quinoprotein amine dehydrogenase"/>
    <property type="match status" value="1"/>
</dbReference>
<evidence type="ECO:0000313" key="5">
    <source>
        <dbReference type="Proteomes" id="UP000694843"/>
    </source>
</evidence>
<accession>A0A979FX19</accession>
<dbReference type="GO" id="GO:0045504">
    <property type="term" value="F:dynein heavy chain binding"/>
    <property type="evidence" value="ECO:0007669"/>
    <property type="project" value="TreeGrafter"/>
</dbReference>
<dbReference type="InterPro" id="IPR001680">
    <property type="entry name" value="WD40_rpt"/>
</dbReference>
<evidence type="ECO:0000256" key="2">
    <source>
        <dbReference type="ARBA" id="ARBA00022490"/>
    </source>
</evidence>
<comment type="subcellular location">
    <subcellularLocation>
        <location evidence="1">Cytoplasm</location>
    </subcellularLocation>
</comment>
<keyword evidence="5" id="KW-1185">Reference proteome</keyword>
<name>A0A979FX19_HYAAZ</name>
<dbReference type="GO" id="GO:0005868">
    <property type="term" value="C:cytoplasmic dynein complex"/>
    <property type="evidence" value="ECO:0007669"/>
    <property type="project" value="TreeGrafter"/>
</dbReference>
<dbReference type="PANTHER" id="PTHR12442:SF26">
    <property type="entry name" value="CYTOPLASMIC DYNEIN 2 INTERMEDIATE CHAIN 2"/>
    <property type="match status" value="1"/>
</dbReference>
<organism evidence="5 6">
    <name type="scientific">Hyalella azteca</name>
    <name type="common">Amphipod</name>
    <dbReference type="NCBI Taxonomy" id="294128"/>
    <lineage>
        <taxon>Eukaryota</taxon>
        <taxon>Metazoa</taxon>
        <taxon>Ecdysozoa</taxon>
        <taxon>Arthropoda</taxon>
        <taxon>Crustacea</taxon>
        <taxon>Multicrustacea</taxon>
        <taxon>Malacostraca</taxon>
        <taxon>Eumalacostraca</taxon>
        <taxon>Peracarida</taxon>
        <taxon>Amphipoda</taxon>
        <taxon>Senticaudata</taxon>
        <taxon>Talitrida</taxon>
        <taxon>Talitroidea</taxon>
        <taxon>Hyalellidae</taxon>
        <taxon>Hyalella</taxon>
    </lineage>
</organism>
<dbReference type="GO" id="GO:0042073">
    <property type="term" value="P:intraciliary transport"/>
    <property type="evidence" value="ECO:0007669"/>
    <property type="project" value="TreeGrafter"/>
</dbReference>
<dbReference type="GO" id="GO:0045503">
    <property type="term" value="F:dynein light chain binding"/>
    <property type="evidence" value="ECO:0007669"/>
    <property type="project" value="TreeGrafter"/>
</dbReference>
<reference evidence="6" key="1">
    <citation type="submission" date="2025-08" db="UniProtKB">
        <authorList>
            <consortium name="RefSeq"/>
        </authorList>
    </citation>
    <scope>IDENTIFICATION</scope>
</reference>
<dbReference type="AlphaFoldDB" id="A0A979FX19"/>
<dbReference type="OrthoDB" id="445052at2759"/>
<dbReference type="RefSeq" id="XP_047741077.1">
    <property type="nucleotide sequence ID" value="XM_047885121.1"/>
</dbReference>
<dbReference type="GeneID" id="108672946"/>
<evidence type="ECO:0000313" key="6">
    <source>
        <dbReference type="RefSeq" id="XP_047741077.1"/>
    </source>
</evidence>
<evidence type="ECO:0000256" key="4">
    <source>
        <dbReference type="ARBA" id="ARBA00022737"/>
    </source>
</evidence>
<protein>
    <submittedName>
        <fullName evidence="6">Cytoplasmic dynein 2 intermediate chain 2</fullName>
    </submittedName>
</protein>
<keyword evidence="3" id="KW-0853">WD repeat</keyword>
<dbReference type="InterPro" id="IPR036322">
    <property type="entry name" value="WD40_repeat_dom_sf"/>
</dbReference>
<dbReference type="PANTHER" id="PTHR12442">
    <property type="entry name" value="DYNEIN INTERMEDIATE CHAIN"/>
    <property type="match status" value="1"/>
</dbReference>
<sequence length="467" mass="50205">MFSPHLNKSVGFPSTWKTNQQLTVSSTQTDEISTTENECQVLQAENAAVQTDAIIPPAVGSSSVDESSLLDFLRRITPKVLEELEKQNRSVAFDSYNGINEEEDHGTALLHTLRWPGLFAQGVVTGLSWSSTGAVVAVAYGADTHDTWCKHRSAVALWNLNRWEVNVYDLSDSESVAPVMTSFCGGSGVSCLAWYGNHVSALAAATQGGHVLCWSLNYAKQAMTLESAFIITEEDLPRGHRPGINSRSPEGGVGITSFSFNSEDPSVFVAAVEGGSLLLCTTLKQLPSSVSVEGMLCRRCVASHLAGHEGRVISVQCSPHHRNALLSLGSDDQLKLHSLLQPNQPVATLYSEAPLTAVQWSPARPVLVATSLFSGQVNFLDVCAVQQQQQTQADAAGEANKPLLSLPPLEKTAPVTAMRFSHANSTLLAAGDSLGRVRVWRLPTNVVSPHTADFPRLKAALERDAEL</sequence>
<dbReference type="SUPFAM" id="SSF50978">
    <property type="entry name" value="WD40 repeat-like"/>
    <property type="match status" value="1"/>
</dbReference>
<dbReference type="InterPro" id="IPR050687">
    <property type="entry name" value="Dynein_IC"/>
</dbReference>